<dbReference type="InterPro" id="IPR051311">
    <property type="entry name" value="DedA_domain"/>
</dbReference>
<evidence type="ECO:0000256" key="7">
    <source>
        <dbReference type="SAM" id="Phobius"/>
    </source>
</evidence>
<name>A0ABQ4KGN6_9BACI</name>
<feature type="domain" description="VTT" evidence="8">
    <location>
        <begin position="30"/>
        <end position="160"/>
    </location>
</feature>
<keyword evidence="3" id="KW-1003">Cell membrane</keyword>
<feature type="transmembrane region" description="Helical" evidence="7">
    <location>
        <begin position="140"/>
        <end position="163"/>
    </location>
</feature>
<dbReference type="Proteomes" id="UP000679950">
    <property type="component" value="Unassembled WGS sequence"/>
</dbReference>
<evidence type="ECO:0000256" key="6">
    <source>
        <dbReference type="ARBA" id="ARBA00023136"/>
    </source>
</evidence>
<evidence type="ECO:0000256" key="5">
    <source>
        <dbReference type="ARBA" id="ARBA00022989"/>
    </source>
</evidence>
<organism evidence="9 10">
    <name type="scientific">Lederbergia ruris</name>
    <dbReference type="NCBI Taxonomy" id="217495"/>
    <lineage>
        <taxon>Bacteria</taxon>
        <taxon>Bacillati</taxon>
        <taxon>Bacillota</taxon>
        <taxon>Bacilli</taxon>
        <taxon>Bacillales</taxon>
        <taxon>Bacillaceae</taxon>
        <taxon>Lederbergia</taxon>
    </lineage>
</organism>
<feature type="transmembrane region" description="Helical" evidence="7">
    <location>
        <begin position="50"/>
        <end position="75"/>
    </location>
</feature>
<protein>
    <submittedName>
        <fullName evidence="9">Alkaline phosphatase-like protein</fullName>
    </submittedName>
</protein>
<sequence length="201" mass="22776">MDTWIIDIMENYGYIGILFLIMIENIFPPIPSEVILTFGGFMTTNSELTIMGVVWFATLGSVLGAVILYGIGYLVNADQIEKIVGRWGHLLRLKSEDIQRAEKWFQTHGAWTVFFCRFIPLIRSLISIPAGMARMHFLPFFLLSLLGTFLWNILLVSIGAAVGESWTKIVEIMDVYSNFVYIGLAILLIIGIGLFFKKRQT</sequence>
<evidence type="ECO:0000256" key="2">
    <source>
        <dbReference type="ARBA" id="ARBA00010792"/>
    </source>
</evidence>
<comment type="caution">
    <text evidence="9">The sequence shown here is derived from an EMBL/GenBank/DDBJ whole genome shotgun (WGS) entry which is preliminary data.</text>
</comment>
<dbReference type="PANTHER" id="PTHR42709:SF6">
    <property type="entry name" value="UNDECAPRENYL PHOSPHATE TRANSPORTER A"/>
    <property type="match status" value="1"/>
</dbReference>
<evidence type="ECO:0000259" key="8">
    <source>
        <dbReference type="Pfam" id="PF09335"/>
    </source>
</evidence>
<keyword evidence="5 7" id="KW-1133">Transmembrane helix</keyword>
<dbReference type="InterPro" id="IPR032816">
    <property type="entry name" value="VTT_dom"/>
</dbReference>
<comment type="similarity">
    <text evidence="2">Belongs to the DedA family.</text>
</comment>
<evidence type="ECO:0000256" key="4">
    <source>
        <dbReference type="ARBA" id="ARBA00022692"/>
    </source>
</evidence>
<keyword evidence="4 7" id="KW-0812">Transmembrane</keyword>
<reference evidence="9 10" key="1">
    <citation type="submission" date="2021-03" db="EMBL/GenBank/DDBJ databases">
        <title>Antimicrobial resistance genes in bacteria isolated from Japanese honey, and their potential for conferring macrolide and lincosamide resistance in the American foulbrood pathogen Paenibacillus larvae.</title>
        <authorList>
            <person name="Okamoto M."/>
            <person name="Kumagai M."/>
            <person name="Kanamori H."/>
            <person name="Takamatsu D."/>
        </authorList>
    </citation>
    <scope>NUCLEOTIDE SEQUENCE [LARGE SCALE GENOMIC DNA]</scope>
    <source>
        <strain evidence="9 10">J8TS2</strain>
    </source>
</reference>
<evidence type="ECO:0000256" key="1">
    <source>
        <dbReference type="ARBA" id="ARBA00004651"/>
    </source>
</evidence>
<proteinExistence type="inferred from homology"/>
<evidence type="ECO:0000313" key="9">
    <source>
        <dbReference type="EMBL" id="GIN56636.1"/>
    </source>
</evidence>
<keyword evidence="6 7" id="KW-0472">Membrane</keyword>
<feature type="transmembrane region" description="Helical" evidence="7">
    <location>
        <begin position="12"/>
        <end position="30"/>
    </location>
</feature>
<evidence type="ECO:0000256" key="3">
    <source>
        <dbReference type="ARBA" id="ARBA00022475"/>
    </source>
</evidence>
<comment type="subcellular location">
    <subcellularLocation>
        <location evidence="1">Cell membrane</location>
        <topology evidence="1">Multi-pass membrane protein</topology>
    </subcellularLocation>
</comment>
<dbReference type="RefSeq" id="WP_212965636.1">
    <property type="nucleotide sequence ID" value="NZ_BORB01000005.1"/>
</dbReference>
<dbReference type="PANTHER" id="PTHR42709">
    <property type="entry name" value="ALKALINE PHOSPHATASE LIKE PROTEIN"/>
    <property type="match status" value="1"/>
</dbReference>
<dbReference type="Pfam" id="PF09335">
    <property type="entry name" value="VTT_dom"/>
    <property type="match status" value="1"/>
</dbReference>
<keyword evidence="10" id="KW-1185">Reference proteome</keyword>
<accession>A0ABQ4KGN6</accession>
<dbReference type="EMBL" id="BORB01000005">
    <property type="protein sequence ID" value="GIN56636.1"/>
    <property type="molecule type" value="Genomic_DNA"/>
</dbReference>
<feature type="transmembrane region" description="Helical" evidence="7">
    <location>
        <begin position="175"/>
        <end position="196"/>
    </location>
</feature>
<evidence type="ECO:0000313" key="10">
    <source>
        <dbReference type="Proteomes" id="UP000679950"/>
    </source>
</evidence>
<gene>
    <name evidence="9" type="primary">apl</name>
    <name evidence="9" type="ORF">J8TS2_09550</name>
</gene>